<comment type="similarity">
    <text evidence="1">Belongs to the 'phage' integrase family.</text>
</comment>
<name>A0A402D6Z7_9BACT</name>
<organism evidence="4 5">
    <name type="scientific">Capsulimonas corticalis</name>
    <dbReference type="NCBI Taxonomy" id="2219043"/>
    <lineage>
        <taxon>Bacteria</taxon>
        <taxon>Bacillati</taxon>
        <taxon>Armatimonadota</taxon>
        <taxon>Armatimonadia</taxon>
        <taxon>Capsulimonadales</taxon>
        <taxon>Capsulimonadaceae</taxon>
        <taxon>Capsulimonas</taxon>
    </lineage>
</organism>
<dbReference type="PANTHER" id="PTHR30349">
    <property type="entry name" value="PHAGE INTEGRASE-RELATED"/>
    <property type="match status" value="1"/>
</dbReference>
<evidence type="ECO:0000313" key="4">
    <source>
        <dbReference type="EMBL" id="BDI29364.1"/>
    </source>
</evidence>
<gene>
    <name evidence="4" type="ORF">CCAX7_14150</name>
</gene>
<dbReference type="InterPro" id="IPR002104">
    <property type="entry name" value="Integrase_catalytic"/>
</dbReference>
<keyword evidence="5" id="KW-1185">Reference proteome</keyword>
<dbReference type="Gene3D" id="1.10.150.130">
    <property type="match status" value="1"/>
</dbReference>
<dbReference type="Proteomes" id="UP000287394">
    <property type="component" value="Chromosome"/>
</dbReference>
<evidence type="ECO:0000313" key="5">
    <source>
        <dbReference type="Proteomes" id="UP000287394"/>
    </source>
</evidence>
<evidence type="ECO:0000256" key="2">
    <source>
        <dbReference type="ARBA" id="ARBA00023125"/>
    </source>
</evidence>
<dbReference type="PANTHER" id="PTHR30349:SF41">
    <property type="entry name" value="INTEGRASE_RECOMBINASE PROTEIN MJ0367-RELATED"/>
    <property type="match status" value="1"/>
</dbReference>
<dbReference type="KEGG" id="ccot:CCAX7_14150"/>
<evidence type="ECO:0000256" key="1">
    <source>
        <dbReference type="ARBA" id="ARBA00008857"/>
    </source>
</evidence>
<dbReference type="GO" id="GO:0003677">
    <property type="term" value="F:DNA binding"/>
    <property type="evidence" value="ECO:0007669"/>
    <property type="project" value="UniProtKB-KW"/>
</dbReference>
<dbReference type="GO" id="GO:0006310">
    <property type="term" value="P:DNA recombination"/>
    <property type="evidence" value="ECO:0007669"/>
    <property type="project" value="UniProtKB-KW"/>
</dbReference>
<sequence>MALTLTNHSEISWTEAFDDFILRMKATREEKTAKYYHDLLVLLVRWSQDNQISLHEFRARHLSKYLVYRATPGQFGGKAVSDLTRRHDASCARVFLRFCFKQGYIDTNPLADYELPARNQKVGACPSTEQVRQLLISIRKRFDVERNPDMRFMKASTRRFLGLRNYAIVASLIETAARPGEILSLKVQDCDLTLMKFTLRDTKTDEDRSPPISVNLKPVIEEYLKVRPKESASPNLFVNEYGDDLTVEVFSKRFRGQLKWAGIAGFSLYGLRHYSITQISEHDLRAAQQIAGHKSLSTTQIYLHPNADHVRAMHAAASPLGNVVEPSDAPLMVNKRTERKKRQKLV</sequence>
<proteinExistence type="inferred from homology"/>
<reference evidence="4 5" key="1">
    <citation type="journal article" date="2019" name="Int. J. Syst. Evol. Microbiol.">
        <title>Capsulimonas corticalis gen. nov., sp. nov., an aerobic capsulated bacterium, of a novel bacterial order, Capsulimonadales ord. nov., of the class Armatimonadia of the phylum Armatimonadetes.</title>
        <authorList>
            <person name="Li J."/>
            <person name="Kudo C."/>
            <person name="Tonouchi A."/>
        </authorList>
    </citation>
    <scope>NUCLEOTIDE SEQUENCE [LARGE SCALE GENOMIC DNA]</scope>
    <source>
        <strain evidence="4 5">AX-7</strain>
    </source>
</reference>
<dbReference type="InterPro" id="IPR011010">
    <property type="entry name" value="DNA_brk_join_enz"/>
</dbReference>
<dbReference type="PROSITE" id="PS51898">
    <property type="entry name" value="TYR_RECOMBINASE"/>
    <property type="match status" value="1"/>
</dbReference>
<dbReference type="EMBL" id="AP025739">
    <property type="protein sequence ID" value="BDI29364.1"/>
    <property type="molecule type" value="Genomic_DNA"/>
</dbReference>
<dbReference type="InterPro" id="IPR010998">
    <property type="entry name" value="Integrase_recombinase_N"/>
</dbReference>
<dbReference type="AlphaFoldDB" id="A0A402D6Z7"/>
<keyword evidence="3" id="KW-0233">DNA recombination</keyword>
<dbReference type="InterPro" id="IPR050090">
    <property type="entry name" value="Tyrosine_recombinase_XerCD"/>
</dbReference>
<dbReference type="SUPFAM" id="SSF56349">
    <property type="entry name" value="DNA breaking-rejoining enzymes"/>
    <property type="match status" value="1"/>
</dbReference>
<dbReference type="CDD" id="cd00796">
    <property type="entry name" value="INT_Rci_Hp1_C"/>
    <property type="match status" value="1"/>
</dbReference>
<accession>A0A402D6Z7</accession>
<dbReference type="InterPro" id="IPR013762">
    <property type="entry name" value="Integrase-like_cat_sf"/>
</dbReference>
<dbReference type="Pfam" id="PF00589">
    <property type="entry name" value="Phage_integrase"/>
    <property type="match status" value="1"/>
</dbReference>
<protein>
    <submittedName>
        <fullName evidence="4">Uncharacterized protein</fullName>
    </submittedName>
</protein>
<keyword evidence="2" id="KW-0238">DNA-binding</keyword>
<dbReference type="Gene3D" id="1.10.443.10">
    <property type="entry name" value="Intergrase catalytic core"/>
    <property type="match status" value="1"/>
</dbReference>
<dbReference type="GO" id="GO:0015074">
    <property type="term" value="P:DNA integration"/>
    <property type="evidence" value="ECO:0007669"/>
    <property type="project" value="InterPro"/>
</dbReference>
<evidence type="ECO:0000256" key="3">
    <source>
        <dbReference type="ARBA" id="ARBA00023172"/>
    </source>
</evidence>